<keyword evidence="2" id="KW-0812">Transmembrane</keyword>
<evidence type="ECO:0000256" key="1">
    <source>
        <dbReference type="SAM" id="MobiDB-lite"/>
    </source>
</evidence>
<feature type="transmembrane region" description="Helical" evidence="2">
    <location>
        <begin position="129"/>
        <end position="149"/>
    </location>
</feature>
<feature type="domain" description="PASTA" evidence="3">
    <location>
        <begin position="305"/>
        <end position="361"/>
    </location>
</feature>
<dbReference type="Proteomes" id="UP000229095">
    <property type="component" value="Unassembled WGS sequence"/>
</dbReference>
<dbReference type="Pfam" id="PF13240">
    <property type="entry name" value="Zn_Ribbon_1"/>
    <property type="match status" value="1"/>
</dbReference>
<sequence>MECGTKNAETSKFCKKCGHPLSVPDTASGAAPAVPDAAPAAPDAASPVPASSQSQSSAPASGVPAVPLPSMPAAANASATSGAAIGSEEDAAASAAGSDAGSDAAPASPASGASSAAAATKALPKKTMMIIAAVVAVALVVCGGAFVTYRAGIWGAKVVPNVEEFQPPAGQKLTANIVAKQLNDSGIKTEVKKVYSGKSKGEFAGLDGVKSGDRVQSGQTVTVNESMGPGVPKGTVGKQATAVVNTLKDMGATVKYRQIVVNDTSKYKAGEVVATSPDDGDALTDDYDGTINVGVATKGDGVGYDLLGMDKDKAKSELESQGYSVTLKPHFSSKQYLGKISYADPAFGTPLESGDSVTLYYGVDSSQVKTLFTTTMSGQKVMANPGDFLTGRYCKAGSSDCFTLGLETQGSSGFEYLYNLADDSDTDRMLTASRSYQSFGVAPGTEDDGLLINGDTGAFELFTLASAMGGLYCGDETMGDSPGVSCVNGQKVMNSGSSAQSGLTQRMDSFYTYFPVGSDVKSVESSGYFDADALAKAKKEKAVDTSRPFIVMRDKSLYSKSQTEISRTQWAENPFLPANPKAAQKTESVKMKPAPSNASAYYLVEAGGASVDWESLNDADINQGASSSKSSTSSDSDSKSTTSGADAASAKIFAELAGSQYAFAETGDGSAYATMTLKSDGTFSGTTDEADLSSGASVAEAPRKQTRFSGRFSSAKAGDNGTYTLQCDASAFKIDDSAKAIQAGFDPCATFTAYPAGTSASTFGSGAQTVLRNRGEWESGPKDWLIVNMGVADESIPGTYERIEK</sequence>
<comment type="caution">
    <text evidence="5">The sequence shown here is derived from an EMBL/GenBank/DDBJ whole genome shotgun (WGS) entry which is preliminary data.</text>
</comment>
<dbReference type="InterPro" id="IPR026870">
    <property type="entry name" value="Zinc_ribbon_dom"/>
</dbReference>
<dbReference type="GO" id="GO:0004674">
    <property type="term" value="F:protein serine/threonine kinase activity"/>
    <property type="evidence" value="ECO:0007669"/>
    <property type="project" value="UniProtKB-KW"/>
</dbReference>
<dbReference type="Pfam" id="PF03793">
    <property type="entry name" value="PASTA"/>
    <property type="match status" value="1"/>
</dbReference>
<evidence type="ECO:0000259" key="3">
    <source>
        <dbReference type="Pfam" id="PF03793"/>
    </source>
</evidence>
<feature type="compositionally biased region" description="Low complexity" evidence="1">
    <location>
        <begin position="27"/>
        <end position="65"/>
    </location>
</feature>
<evidence type="ECO:0000259" key="4">
    <source>
        <dbReference type="Pfam" id="PF13240"/>
    </source>
</evidence>
<evidence type="ECO:0000313" key="6">
    <source>
        <dbReference type="Proteomes" id="UP000229095"/>
    </source>
</evidence>
<dbReference type="CDD" id="cd06577">
    <property type="entry name" value="PASTA_pknB"/>
    <property type="match status" value="1"/>
</dbReference>
<keyword evidence="6" id="KW-1185">Reference proteome</keyword>
<name>A0A2M9HBI9_9BIFI</name>
<feature type="region of interest" description="Disordered" evidence="1">
    <location>
        <begin position="684"/>
        <end position="705"/>
    </location>
</feature>
<dbReference type="Gene3D" id="3.30.10.20">
    <property type="match status" value="1"/>
</dbReference>
<evidence type="ECO:0000256" key="2">
    <source>
        <dbReference type="SAM" id="Phobius"/>
    </source>
</evidence>
<evidence type="ECO:0000313" key="5">
    <source>
        <dbReference type="EMBL" id="PJM74167.1"/>
    </source>
</evidence>
<protein>
    <submittedName>
        <fullName evidence="5">Serine/threonine protein kinase</fullName>
    </submittedName>
</protein>
<feature type="domain" description="Zinc-ribbon" evidence="4">
    <location>
        <begin position="2"/>
        <end position="21"/>
    </location>
</feature>
<accession>A0A2M9HBI9</accession>
<reference evidence="5 6" key="1">
    <citation type="submission" date="2017-10" db="EMBL/GenBank/DDBJ databases">
        <title>Draft genome sequences of strains TRE 1, TRE 9, TRE H and TRI 7, isolated from tamarins, belonging to four potential novel Bifidobacterium species.</title>
        <authorList>
            <person name="Mattarelli P."/>
            <person name="Modesto M."/>
            <person name="Puglisi E."/>
            <person name="Morelli L."/>
            <person name="Spezio C."/>
            <person name="Bonetti A."/>
            <person name="Sandri C."/>
        </authorList>
    </citation>
    <scope>NUCLEOTIDE SEQUENCE [LARGE SCALE GENOMIC DNA]</scope>
    <source>
        <strain evidence="6">TRE1</strain>
    </source>
</reference>
<proteinExistence type="predicted"/>
<feature type="region of interest" description="Disordered" evidence="1">
    <location>
        <begin position="622"/>
        <end position="642"/>
    </location>
</feature>
<feature type="region of interest" description="Disordered" evidence="1">
    <location>
        <begin position="24"/>
        <end position="70"/>
    </location>
</feature>
<keyword evidence="5" id="KW-0723">Serine/threonine-protein kinase</keyword>
<keyword evidence="2" id="KW-1133">Transmembrane helix</keyword>
<organism evidence="5 6">
    <name type="scientific">Bifidobacterium primatium</name>
    <dbReference type="NCBI Taxonomy" id="2045438"/>
    <lineage>
        <taxon>Bacteria</taxon>
        <taxon>Bacillati</taxon>
        <taxon>Actinomycetota</taxon>
        <taxon>Actinomycetes</taxon>
        <taxon>Bifidobacteriales</taxon>
        <taxon>Bifidobacteriaceae</taxon>
        <taxon>Bifidobacterium</taxon>
    </lineage>
</organism>
<feature type="region of interest" description="Disordered" evidence="1">
    <location>
        <begin position="569"/>
        <end position="591"/>
    </location>
</feature>
<keyword evidence="5" id="KW-0418">Kinase</keyword>
<dbReference type="AlphaFoldDB" id="A0A2M9HBI9"/>
<dbReference type="InterPro" id="IPR005543">
    <property type="entry name" value="PASTA_dom"/>
</dbReference>
<keyword evidence="5" id="KW-0808">Transferase</keyword>
<keyword evidence="2" id="KW-0472">Membrane</keyword>
<gene>
    <name evidence="5" type="ORF">CS006_03280</name>
</gene>
<feature type="region of interest" description="Disordered" evidence="1">
    <location>
        <begin position="94"/>
        <end position="113"/>
    </location>
</feature>
<dbReference type="EMBL" id="PEBI01000001">
    <property type="protein sequence ID" value="PJM74167.1"/>
    <property type="molecule type" value="Genomic_DNA"/>
</dbReference>
<feature type="compositionally biased region" description="Low complexity" evidence="1">
    <location>
        <begin position="624"/>
        <end position="642"/>
    </location>
</feature>